<feature type="transmembrane region" description="Helical" evidence="6">
    <location>
        <begin position="407"/>
        <end position="430"/>
    </location>
</feature>
<feature type="transmembrane region" description="Helical" evidence="6">
    <location>
        <begin position="21"/>
        <end position="43"/>
    </location>
</feature>
<dbReference type="InterPro" id="IPR036259">
    <property type="entry name" value="MFS_trans_sf"/>
</dbReference>
<organism evidence="7 8">
    <name type="scientific">Phlyctema vagabunda</name>
    <dbReference type="NCBI Taxonomy" id="108571"/>
    <lineage>
        <taxon>Eukaryota</taxon>
        <taxon>Fungi</taxon>
        <taxon>Dikarya</taxon>
        <taxon>Ascomycota</taxon>
        <taxon>Pezizomycotina</taxon>
        <taxon>Leotiomycetes</taxon>
        <taxon>Helotiales</taxon>
        <taxon>Dermateaceae</taxon>
        <taxon>Phlyctema</taxon>
    </lineage>
</organism>
<comment type="caution">
    <text evidence="7">The sequence shown here is derived from an EMBL/GenBank/DDBJ whole genome shotgun (WGS) entry which is preliminary data.</text>
</comment>
<dbReference type="PANTHER" id="PTHR23294">
    <property type="entry name" value="ET TRANSLATION PRODUCT-RELATED"/>
    <property type="match status" value="1"/>
</dbReference>
<gene>
    <name evidence="7" type="ORF">PVAG01_09410</name>
</gene>
<evidence type="ECO:0000256" key="1">
    <source>
        <dbReference type="ARBA" id="ARBA00004141"/>
    </source>
</evidence>
<evidence type="ECO:0000256" key="2">
    <source>
        <dbReference type="ARBA" id="ARBA00022692"/>
    </source>
</evidence>
<feature type="transmembrane region" description="Helical" evidence="6">
    <location>
        <begin position="182"/>
        <end position="202"/>
    </location>
</feature>
<dbReference type="SUPFAM" id="SSF103473">
    <property type="entry name" value="MFS general substrate transporter"/>
    <property type="match status" value="1"/>
</dbReference>
<evidence type="ECO:0000313" key="7">
    <source>
        <dbReference type="EMBL" id="KAL3419188.1"/>
    </source>
</evidence>
<dbReference type="Gene3D" id="1.20.1250.20">
    <property type="entry name" value="MFS general substrate transporter like domains"/>
    <property type="match status" value="1"/>
</dbReference>
<keyword evidence="3 6" id="KW-1133">Transmembrane helix</keyword>
<keyword evidence="4 6" id="KW-0472">Membrane</keyword>
<feature type="transmembrane region" description="Helical" evidence="6">
    <location>
        <begin position="347"/>
        <end position="368"/>
    </location>
</feature>
<protein>
    <submittedName>
        <fullName evidence="7">Duf895 domain membrane protein</fullName>
    </submittedName>
</protein>
<evidence type="ECO:0000256" key="4">
    <source>
        <dbReference type="ARBA" id="ARBA00023136"/>
    </source>
</evidence>
<dbReference type="InterPro" id="IPR011701">
    <property type="entry name" value="MFS"/>
</dbReference>
<keyword evidence="2 6" id="KW-0812">Transmembrane</keyword>
<feature type="transmembrane region" description="Helical" evidence="6">
    <location>
        <begin position="272"/>
        <end position="294"/>
    </location>
</feature>
<dbReference type="PANTHER" id="PTHR23294:SF57">
    <property type="entry name" value="CINA C-TERMINAL DOMAIN-CONTAINING PROTEIN"/>
    <property type="match status" value="1"/>
</dbReference>
<dbReference type="EMBL" id="JBFCZG010000008">
    <property type="protein sequence ID" value="KAL3419188.1"/>
    <property type="molecule type" value="Genomic_DNA"/>
</dbReference>
<name>A0ABR4P7A5_9HELO</name>
<feature type="transmembrane region" description="Helical" evidence="6">
    <location>
        <begin position="306"/>
        <end position="327"/>
    </location>
</feature>
<accession>A0ABR4P7A5</accession>
<proteinExistence type="predicted"/>
<feature type="transmembrane region" description="Helical" evidence="6">
    <location>
        <begin position="55"/>
        <end position="79"/>
    </location>
</feature>
<sequence>MSSLEAPKYTFKERAHRFYRGTLFQAIILGLISFTQPGIWGALNNLGAGGQAEPYVVNAANVITFAIMVVCAPICGIIGNTIGMRWVLVFGTLGYAPYSAALYCNSVYGTQWFLLFGAATCGLSAAALWTAEAAIAVGYPEPAKRGFYIAIWFTLNKLGSVIAGAIQLAINAKGSSKGSIAPNTYLVLVALQCLGLPLSLSISPPEKLIRSDGTKPVFHNPNRTIKTEIIALGRLFTRKEILLLLPIFISSQWGQTYNGNFLAAYFTVRGRALMAFVVALMGMVLNMVTGGLLDIRRYRRSLKSKISWLVLAVLFSAMWAFSIAIQVRYASSTPTLDWNSPDFHTGAGVYVFFRVVYEIIGVWLYWILGTYDSHSDTLALTTGVLRSCESLGSTFSYKVGATRSASLLTNLIIAAVVFWATVPTTTWAAWLVPDVPKGEEPSDDESQVETESVRVAGKAGS</sequence>
<evidence type="ECO:0000313" key="8">
    <source>
        <dbReference type="Proteomes" id="UP001629113"/>
    </source>
</evidence>
<feature type="transmembrane region" description="Helical" evidence="6">
    <location>
        <begin position="86"/>
        <end position="108"/>
    </location>
</feature>
<evidence type="ECO:0000256" key="5">
    <source>
        <dbReference type="SAM" id="MobiDB-lite"/>
    </source>
</evidence>
<feature type="region of interest" description="Disordered" evidence="5">
    <location>
        <begin position="437"/>
        <end position="461"/>
    </location>
</feature>
<reference evidence="7 8" key="1">
    <citation type="submission" date="2024-06" db="EMBL/GenBank/DDBJ databases">
        <title>Complete genome of Phlyctema vagabunda strain 19-DSS-EL-015.</title>
        <authorList>
            <person name="Fiorenzani C."/>
        </authorList>
    </citation>
    <scope>NUCLEOTIDE SEQUENCE [LARGE SCALE GENOMIC DNA]</scope>
    <source>
        <strain evidence="7 8">19-DSS-EL-015</strain>
    </source>
</reference>
<dbReference type="Proteomes" id="UP001629113">
    <property type="component" value="Unassembled WGS sequence"/>
</dbReference>
<feature type="transmembrane region" description="Helical" evidence="6">
    <location>
        <begin position="241"/>
        <end position="266"/>
    </location>
</feature>
<feature type="transmembrane region" description="Helical" evidence="6">
    <location>
        <begin position="147"/>
        <end position="170"/>
    </location>
</feature>
<keyword evidence="8" id="KW-1185">Reference proteome</keyword>
<feature type="transmembrane region" description="Helical" evidence="6">
    <location>
        <begin position="114"/>
        <end position="135"/>
    </location>
</feature>
<comment type="subcellular location">
    <subcellularLocation>
        <location evidence="1">Membrane</location>
        <topology evidence="1">Multi-pass membrane protein</topology>
    </subcellularLocation>
</comment>
<dbReference type="InterPro" id="IPR051617">
    <property type="entry name" value="UNC-93-like_regulator"/>
</dbReference>
<evidence type="ECO:0000256" key="3">
    <source>
        <dbReference type="ARBA" id="ARBA00022989"/>
    </source>
</evidence>
<dbReference type="Pfam" id="PF07690">
    <property type="entry name" value="MFS_1"/>
    <property type="match status" value="1"/>
</dbReference>
<evidence type="ECO:0000256" key="6">
    <source>
        <dbReference type="SAM" id="Phobius"/>
    </source>
</evidence>